<evidence type="ECO:0000313" key="1">
    <source>
        <dbReference type="EMBL" id="GKT46126.1"/>
    </source>
</evidence>
<accession>A0AA37LD25</accession>
<protein>
    <submittedName>
        <fullName evidence="1">Uncharacterized protein</fullName>
    </submittedName>
</protein>
<gene>
    <name evidence="1" type="ORF">ColSpa_06307</name>
</gene>
<dbReference type="Proteomes" id="UP001055115">
    <property type="component" value="Unassembled WGS sequence"/>
</dbReference>
<dbReference type="EMBL" id="BQXU01000015">
    <property type="protein sequence ID" value="GKT46126.1"/>
    <property type="molecule type" value="Genomic_DNA"/>
</dbReference>
<dbReference type="AlphaFoldDB" id="A0AA37LD25"/>
<reference evidence="1 2" key="1">
    <citation type="submission" date="2022-03" db="EMBL/GenBank/DDBJ databases">
        <title>Genome data of Colletotrichum spp.</title>
        <authorList>
            <person name="Utami Y.D."/>
            <person name="Hiruma K."/>
        </authorList>
    </citation>
    <scope>NUCLEOTIDE SEQUENCE [LARGE SCALE GENOMIC DNA]</scope>
    <source>
        <strain evidence="1 2">MAFF 239500</strain>
    </source>
</reference>
<comment type="caution">
    <text evidence="1">The sequence shown here is derived from an EMBL/GenBank/DDBJ whole genome shotgun (WGS) entry which is preliminary data.</text>
</comment>
<dbReference type="RefSeq" id="XP_049128476.1">
    <property type="nucleotide sequence ID" value="XM_049272519.1"/>
</dbReference>
<keyword evidence="2" id="KW-1185">Reference proteome</keyword>
<proteinExistence type="predicted"/>
<sequence length="59" mass="6979">MDSLRDDTRKDDGVVDKIYVQHNEEASREADRQMSPWQCLRQNPKIVLWTLYANSKLTI</sequence>
<name>A0AA37LD25_9PEZI</name>
<evidence type="ECO:0000313" key="2">
    <source>
        <dbReference type="Proteomes" id="UP001055115"/>
    </source>
</evidence>
<organism evidence="1 2">
    <name type="scientific">Colletotrichum spaethianum</name>
    <dbReference type="NCBI Taxonomy" id="700344"/>
    <lineage>
        <taxon>Eukaryota</taxon>
        <taxon>Fungi</taxon>
        <taxon>Dikarya</taxon>
        <taxon>Ascomycota</taxon>
        <taxon>Pezizomycotina</taxon>
        <taxon>Sordariomycetes</taxon>
        <taxon>Hypocreomycetidae</taxon>
        <taxon>Glomerellales</taxon>
        <taxon>Glomerellaceae</taxon>
        <taxon>Colletotrichum</taxon>
        <taxon>Colletotrichum spaethianum species complex</taxon>
    </lineage>
</organism>
<dbReference type="GeneID" id="73327109"/>